<dbReference type="AlphaFoldDB" id="I7JDZ4"/>
<sequence length="119" mass="13557">MIDATDSQSIVMINRIASKLAPYTAIAVLLGWIVGRFKAKQSPYGLDYDQILYHLTARQTYFHIRHTADTDSETRLHKHIEYKKALKGFTLTAISASLTRTSTDPTVNNYKGKWLGLRR</sequence>
<accession>I7JDZ4</accession>
<name>I7JDZ4_BABMR</name>
<keyword evidence="1" id="KW-1133">Transmembrane helix</keyword>
<proteinExistence type="predicted"/>
<keyword evidence="1" id="KW-0472">Membrane</keyword>
<dbReference type="Proteomes" id="UP000002899">
    <property type="component" value="Chromosome IV"/>
</dbReference>
<evidence type="ECO:0000313" key="3">
    <source>
        <dbReference type="Proteomes" id="UP000002899"/>
    </source>
</evidence>
<reference evidence="2 3" key="1">
    <citation type="journal article" date="2012" name="Nucleic Acids Res.">
        <title>Sequencing of the smallest Apicomplexan genome from the human pathogen Babesia microti.</title>
        <authorList>
            <person name="Cornillot E."/>
            <person name="Hadj-Kaddour K."/>
            <person name="Dassouli A."/>
            <person name="Noel B."/>
            <person name="Ranwez V."/>
            <person name="Vacherie B."/>
            <person name="Augagneur Y."/>
            <person name="Bres V."/>
            <person name="Duclos A."/>
            <person name="Randazzo S."/>
            <person name="Carcy B."/>
            <person name="Debierre-Grockiego F."/>
            <person name="Delbecq S."/>
            <person name="Moubri-Menage K."/>
            <person name="Shams-Eldin H."/>
            <person name="Usmani-Brown S."/>
            <person name="Bringaud F."/>
            <person name="Wincker P."/>
            <person name="Vivares C.P."/>
            <person name="Schwarz R.T."/>
            <person name="Schetters T.P."/>
            <person name="Krause P.J."/>
            <person name="Gorenflot A."/>
            <person name="Berry V."/>
            <person name="Barbe V."/>
            <person name="Ben Mamoun C."/>
        </authorList>
    </citation>
    <scope>NUCLEOTIDE SEQUENCE [LARGE SCALE GENOMIC DNA]</scope>
    <source>
        <strain evidence="2 3">RI</strain>
    </source>
</reference>
<keyword evidence="3" id="KW-1185">Reference proteome</keyword>
<dbReference type="RefSeq" id="XP_012650508.1">
    <property type="nucleotide sequence ID" value="XM_012795054.1"/>
</dbReference>
<reference evidence="2 3" key="2">
    <citation type="journal article" date="2013" name="PLoS ONE">
        <title>Whole genome mapping and re-organization of the nuclear and mitochondrial genomes of Babesia microti isolates.</title>
        <authorList>
            <person name="Cornillot E."/>
            <person name="Dassouli A."/>
            <person name="Garg A."/>
            <person name="Pachikara N."/>
            <person name="Randazzo S."/>
            <person name="Depoix D."/>
            <person name="Carcy B."/>
            <person name="Delbecq S."/>
            <person name="Frutos R."/>
            <person name="Silva J.C."/>
            <person name="Sutton R."/>
            <person name="Krause P.J."/>
            <person name="Mamoun C.B."/>
        </authorList>
    </citation>
    <scope>NUCLEOTIDE SEQUENCE [LARGE SCALE GENOMIC DNA]</scope>
    <source>
        <strain evidence="2 3">RI</strain>
    </source>
</reference>
<organism evidence="2 3">
    <name type="scientific">Babesia microti (strain RI)</name>
    <dbReference type="NCBI Taxonomy" id="1133968"/>
    <lineage>
        <taxon>Eukaryota</taxon>
        <taxon>Sar</taxon>
        <taxon>Alveolata</taxon>
        <taxon>Apicomplexa</taxon>
        <taxon>Aconoidasida</taxon>
        <taxon>Piroplasmida</taxon>
        <taxon>Babesiidae</taxon>
        <taxon>Babesia</taxon>
    </lineage>
</organism>
<protein>
    <submittedName>
        <fullName evidence="2">Uncharacterized protein</fullName>
    </submittedName>
</protein>
<dbReference type="EMBL" id="LN871599">
    <property type="protein sequence ID" value="CCF76100.1"/>
    <property type="molecule type" value="Genomic_DNA"/>
</dbReference>
<evidence type="ECO:0000256" key="1">
    <source>
        <dbReference type="SAM" id="Phobius"/>
    </source>
</evidence>
<evidence type="ECO:0000313" key="2">
    <source>
        <dbReference type="EMBL" id="CCF76100.1"/>
    </source>
</evidence>
<gene>
    <name evidence="2" type="ORF">BmR1_04g09660</name>
</gene>
<dbReference type="VEuPathDB" id="PiroplasmaDB:BmR1_04g09660"/>
<keyword evidence="1" id="KW-0812">Transmembrane</keyword>
<dbReference type="GeneID" id="24426555"/>
<reference evidence="2 3" key="3">
    <citation type="journal article" date="2016" name="Sci. Rep.">
        <title>Genome-wide diversity and gene expression profiling of Babesia microti isolates identify polymorphic genes that mediate host-pathogen interactions.</title>
        <authorList>
            <person name="Silva J.C."/>
            <person name="Cornillot E."/>
            <person name="McCracken C."/>
            <person name="Usmani-Brown S."/>
            <person name="Dwivedi A."/>
            <person name="Ifeonu O.O."/>
            <person name="Crabtree J."/>
            <person name="Gotia H.T."/>
            <person name="Virji A.Z."/>
            <person name="Reynes C."/>
            <person name="Colinge J."/>
            <person name="Kumar V."/>
            <person name="Lawres L."/>
            <person name="Pazzi J.E."/>
            <person name="Pablo J.V."/>
            <person name="Hung C."/>
            <person name="Brancato J."/>
            <person name="Kumari P."/>
            <person name="Orvis J."/>
            <person name="Tretina K."/>
            <person name="Chibucos M."/>
            <person name="Ott S."/>
            <person name="Sadzewicz L."/>
            <person name="Sengamalay N."/>
            <person name="Shetty A.C."/>
            <person name="Su Q."/>
            <person name="Tallon L."/>
            <person name="Fraser C.M."/>
            <person name="Frutos R."/>
            <person name="Molina D.M."/>
            <person name="Krause P.J."/>
            <person name="Ben Mamoun C."/>
        </authorList>
    </citation>
    <scope>NUCLEOTIDE SEQUENCE [LARGE SCALE GENOMIC DNA]</scope>
    <source>
        <strain evidence="2 3">RI</strain>
    </source>
</reference>
<dbReference type="KEGG" id="bmic:BmR1_04g09660"/>
<feature type="transmembrane region" description="Helical" evidence="1">
    <location>
        <begin position="20"/>
        <end position="37"/>
    </location>
</feature>